<dbReference type="AlphaFoldDB" id="A0A8A3PQ48"/>
<accession>A0A8A3PQ48</accession>
<protein>
    <submittedName>
        <fullName evidence="2">Uncharacterized protein</fullName>
    </submittedName>
</protein>
<feature type="compositionally biased region" description="Low complexity" evidence="1">
    <location>
        <begin position="40"/>
        <end position="53"/>
    </location>
</feature>
<name>A0A8A3PQ48_9HELO</name>
<keyword evidence="3" id="KW-1185">Reference proteome</keyword>
<organism evidence="2 3">
    <name type="scientific">Monilinia vaccinii-corymbosi</name>
    <dbReference type="NCBI Taxonomy" id="61207"/>
    <lineage>
        <taxon>Eukaryota</taxon>
        <taxon>Fungi</taxon>
        <taxon>Dikarya</taxon>
        <taxon>Ascomycota</taxon>
        <taxon>Pezizomycotina</taxon>
        <taxon>Leotiomycetes</taxon>
        <taxon>Helotiales</taxon>
        <taxon>Sclerotiniaceae</taxon>
        <taxon>Monilinia</taxon>
    </lineage>
</organism>
<reference evidence="2" key="1">
    <citation type="submission" date="2020-10" db="EMBL/GenBank/DDBJ databases">
        <title>Genome Sequence of Monilinia vaccinii-corymbosi Sheds Light on Mummy Berry Disease Infection of Blueberry and Mating Type.</title>
        <authorList>
            <person name="Yow A.G."/>
            <person name="Zhang Y."/>
            <person name="Bansal K."/>
            <person name="Eacker S.M."/>
            <person name="Sullivan S."/>
            <person name="Liachko I."/>
            <person name="Cubeta M.A."/>
            <person name="Rollins J.A."/>
            <person name="Ashrafi H."/>
        </authorList>
    </citation>
    <scope>NUCLEOTIDE SEQUENCE</scope>
    <source>
        <strain evidence="2">RL-1</strain>
    </source>
</reference>
<dbReference type="Proteomes" id="UP000672032">
    <property type="component" value="Chromosome 8"/>
</dbReference>
<evidence type="ECO:0000313" key="3">
    <source>
        <dbReference type="Proteomes" id="UP000672032"/>
    </source>
</evidence>
<feature type="compositionally biased region" description="Polar residues" evidence="1">
    <location>
        <begin position="62"/>
        <end position="71"/>
    </location>
</feature>
<proteinExistence type="predicted"/>
<sequence length="111" mass="12594">MAENPENPPDGDRTMLRNQTYQHNDQVSQFSVVTDPAMQMQIDRQWQQTQQMQMHHRDTGLPPNTDSQQAPKSPGKSPDMGYPHRAPRRRGPPTSEFALRGSPASSLQPCR</sequence>
<dbReference type="EMBL" id="CP063412">
    <property type="protein sequence ID" value="QSZ36936.1"/>
    <property type="molecule type" value="Genomic_DNA"/>
</dbReference>
<gene>
    <name evidence="2" type="ORF">DSL72_009027</name>
</gene>
<evidence type="ECO:0000256" key="1">
    <source>
        <dbReference type="SAM" id="MobiDB-lite"/>
    </source>
</evidence>
<evidence type="ECO:0000313" key="2">
    <source>
        <dbReference type="EMBL" id="QSZ36936.1"/>
    </source>
</evidence>
<feature type="region of interest" description="Disordered" evidence="1">
    <location>
        <begin position="40"/>
        <end position="111"/>
    </location>
</feature>